<dbReference type="Pfam" id="PF00441">
    <property type="entry name" value="Acyl-CoA_dh_1"/>
    <property type="match status" value="1"/>
</dbReference>
<feature type="domain" description="Acyl-CoA oxidase/dehydrogenase middle" evidence="7">
    <location>
        <begin position="123"/>
        <end position="219"/>
    </location>
</feature>
<gene>
    <name evidence="9" type="ORF">RMR22_25160</name>
</gene>
<dbReference type="Pfam" id="PF02770">
    <property type="entry name" value="Acyl-CoA_dh_M"/>
    <property type="match status" value="1"/>
</dbReference>
<comment type="caution">
    <text evidence="9">The sequence shown here is derived from an EMBL/GenBank/DDBJ whole genome shotgun (WGS) entry which is preliminary data.</text>
</comment>
<dbReference type="SUPFAM" id="SSF47203">
    <property type="entry name" value="Acyl-CoA dehydrogenase C-terminal domain-like"/>
    <property type="match status" value="1"/>
</dbReference>
<evidence type="ECO:0000256" key="4">
    <source>
        <dbReference type="ARBA" id="ARBA00022827"/>
    </source>
</evidence>
<dbReference type="PANTHER" id="PTHR43884">
    <property type="entry name" value="ACYL-COA DEHYDROGENASE"/>
    <property type="match status" value="1"/>
</dbReference>
<reference evidence="9" key="1">
    <citation type="journal article" date="2023" name="Phytobiomes J">
        <title>Deciphering the key players within the bacterial microbiota associated with aerial crown gall tumors on rhododendron: Insights into the gallobiome.</title>
        <authorList>
            <person name="Kuzmanovic N."/>
            <person name="Nesme J."/>
            <person name="Wolf J."/>
            <person name="Neumann-Schaal M."/>
            <person name="Petersen J."/>
            <person name="Fernandez-Gnecco G."/>
            <person name="Sproeer C."/>
            <person name="Bunk B."/>
            <person name="Overmann J."/>
            <person name="Sorensen S.J."/>
            <person name="Idczak E."/>
            <person name="Smalla K."/>
        </authorList>
    </citation>
    <scope>NUCLEOTIDE SEQUENCE</scope>
    <source>
        <strain evidence="9">Rho-11.1</strain>
    </source>
</reference>
<feature type="domain" description="Acyl-CoA dehydrogenase/oxidase N-terminal" evidence="8">
    <location>
        <begin position="11"/>
        <end position="118"/>
    </location>
</feature>
<keyword evidence="3 5" id="KW-0285">Flavoprotein</keyword>
<evidence type="ECO:0000256" key="5">
    <source>
        <dbReference type="RuleBase" id="RU362125"/>
    </source>
</evidence>
<dbReference type="Gene3D" id="2.40.110.10">
    <property type="entry name" value="Butyryl-CoA Dehydrogenase, subunit A, domain 2"/>
    <property type="match status" value="1"/>
</dbReference>
<evidence type="ECO:0000259" key="6">
    <source>
        <dbReference type="Pfam" id="PF00441"/>
    </source>
</evidence>
<protein>
    <submittedName>
        <fullName evidence="9">Acyl-CoA dehydrogenase family protein</fullName>
    </submittedName>
</protein>
<dbReference type="RefSeq" id="WP_320203654.1">
    <property type="nucleotide sequence ID" value="NZ_CP192785.1"/>
</dbReference>
<dbReference type="InterPro" id="IPR009075">
    <property type="entry name" value="AcylCo_DH/oxidase_C"/>
</dbReference>
<dbReference type="Gene3D" id="1.10.540.10">
    <property type="entry name" value="Acyl-CoA dehydrogenase/oxidase, N-terminal domain"/>
    <property type="match status" value="1"/>
</dbReference>
<evidence type="ECO:0000313" key="9">
    <source>
        <dbReference type="EMBL" id="MDX8305532.1"/>
    </source>
</evidence>
<accession>A0AAW9FLS7</accession>
<comment type="similarity">
    <text evidence="2 5">Belongs to the acyl-CoA dehydrogenase family.</text>
</comment>
<dbReference type="InterPro" id="IPR036250">
    <property type="entry name" value="AcylCo_DH-like_C"/>
</dbReference>
<sequence length="385" mass="41446">MIKRSLFSRSDELLRLRVAEFLDSEIVPHYRDWEGDGGIPRDAWTKAGRAGLLCRTAPKAYGGQDAGFLESVVIAEELGKRRLSGFLTFLQSDIVAPYFMRLANEEQKRAYLPALCSGVKIGAIAMTEPQSGSEVSRMRTTISQTETGFLINGQKAHITNGFSADVVLVAGQSPSGKQGSEPELSLLVVDTNTPGISRTPIPKSGMRALDTCEFSFENCHVPATGLLGTSGKGLFYLFTFLGLERLMLAIYAQASAVAILSELVDFCDGRKTSGGSLLDYQFVLCGLADLYSECTVNQAFIDACILEQVRGRHDPRSASLAKLRATETLKSVALLAVQFRGAQGISGNSGERAAQDVVDSCVQSIWGGASEVLRDAIGRSLINSI</sequence>
<dbReference type="PANTHER" id="PTHR43884:SF12">
    <property type="entry name" value="ISOVALERYL-COA DEHYDROGENASE, MITOCHONDRIAL-RELATED"/>
    <property type="match status" value="1"/>
</dbReference>
<dbReference type="InterPro" id="IPR013786">
    <property type="entry name" value="AcylCoA_DH/ox_N"/>
</dbReference>
<evidence type="ECO:0000256" key="1">
    <source>
        <dbReference type="ARBA" id="ARBA00001974"/>
    </source>
</evidence>
<dbReference type="Pfam" id="PF02771">
    <property type="entry name" value="Acyl-CoA_dh_N"/>
    <property type="match status" value="1"/>
</dbReference>
<dbReference type="SUPFAM" id="SSF56645">
    <property type="entry name" value="Acyl-CoA dehydrogenase NM domain-like"/>
    <property type="match status" value="1"/>
</dbReference>
<evidence type="ECO:0000259" key="8">
    <source>
        <dbReference type="Pfam" id="PF02771"/>
    </source>
</evidence>
<dbReference type="InterPro" id="IPR009100">
    <property type="entry name" value="AcylCoA_DH/oxidase_NM_dom_sf"/>
</dbReference>
<dbReference type="GO" id="GO:0003995">
    <property type="term" value="F:acyl-CoA dehydrogenase activity"/>
    <property type="evidence" value="ECO:0007669"/>
    <property type="project" value="TreeGrafter"/>
</dbReference>
<dbReference type="InterPro" id="IPR046373">
    <property type="entry name" value="Acyl-CoA_Oxase/DH_mid-dom_sf"/>
</dbReference>
<name>A0AAW9FLS7_9HYPH</name>
<dbReference type="AlphaFoldDB" id="A0AAW9FLS7"/>
<comment type="cofactor">
    <cofactor evidence="1 5">
        <name>FAD</name>
        <dbReference type="ChEBI" id="CHEBI:57692"/>
    </cofactor>
</comment>
<organism evidence="9">
    <name type="scientific">Agrobacterium rosae</name>
    <dbReference type="NCBI Taxonomy" id="1972867"/>
    <lineage>
        <taxon>Bacteria</taxon>
        <taxon>Pseudomonadati</taxon>
        <taxon>Pseudomonadota</taxon>
        <taxon>Alphaproteobacteria</taxon>
        <taxon>Hyphomicrobiales</taxon>
        <taxon>Rhizobiaceae</taxon>
        <taxon>Rhizobium/Agrobacterium group</taxon>
        <taxon>Agrobacterium</taxon>
    </lineage>
</organism>
<proteinExistence type="inferred from homology"/>
<feature type="domain" description="Acyl-CoA dehydrogenase/oxidase C-terminal" evidence="6">
    <location>
        <begin position="231"/>
        <end position="381"/>
    </location>
</feature>
<evidence type="ECO:0000256" key="2">
    <source>
        <dbReference type="ARBA" id="ARBA00009347"/>
    </source>
</evidence>
<keyword evidence="5" id="KW-0560">Oxidoreductase</keyword>
<evidence type="ECO:0000259" key="7">
    <source>
        <dbReference type="Pfam" id="PF02770"/>
    </source>
</evidence>
<keyword evidence="4 5" id="KW-0274">FAD</keyword>
<evidence type="ECO:0000256" key="3">
    <source>
        <dbReference type="ARBA" id="ARBA00022630"/>
    </source>
</evidence>
<dbReference type="InterPro" id="IPR037069">
    <property type="entry name" value="AcylCoA_DH/ox_N_sf"/>
</dbReference>
<dbReference type="InterPro" id="IPR006091">
    <property type="entry name" value="Acyl-CoA_Oxase/DH_mid-dom"/>
</dbReference>
<dbReference type="GO" id="GO:0050660">
    <property type="term" value="F:flavin adenine dinucleotide binding"/>
    <property type="evidence" value="ECO:0007669"/>
    <property type="project" value="InterPro"/>
</dbReference>
<dbReference type="EMBL" id="JAVRAF010000021">
    <property type="protein sequence ID" value="MDX8305532.1"/>
    <property type="molecule type" value="Genomic_DNA"/>
</dbReference>
<dbReference type="Gene3D" id="1.20.140.10">
    <property type="entry name" value="Butyryl-CoA Dehydrogenase, subunit A, domain 3"/>
    <property type="match status" value="1"/>
</dbReference>